<proteinExistence type="predicted"/>
<dbReference type="InterPro" id="IPR001173">
    <property type="entry name" value="Glyco_trans_2-like"/>
</dbReference>
<evidence type="ECO:0000259" key="1">
    <source>
        <dbReference type="Pfam" id="PF00535"/>
    </source>
</evidence>
<protein>
    <recommendedName>
        <fullName evidence="1">Glycosyltransferase 2-like domain-containing protein</fullName>
    </recommendedName>
</protein>
<sequence>MRDNNSPGKTCELSIILIIFEMARVAPRTIKSLLSPYQIGIDELDYEIIVVDNGSQQPIPAESIHSMSDKIRYLCLDSPPPSPAHAINEAARMAGGEVLAVMIDGAHMATPGLLKYAMKPFTFNNNPIVTAPRFFLGHESQVVSVHQGYDEQTEDELLDSISWPNDGYRLYEVGVPYRYEFDNGPPKLFWFLRQFESNCLFISAESYWRVGGCNEAFDFPGGGCLMPDLYRELCELDDASIVQLLGEATFHQVHGGVSTSVTHAGQKALWEKYTQQYESIRGRKFEISKKPQTFLGHMPHRLAAKLMLTG</sequence>
<dbReference type="Pfam" id="PF00535">
    <property type="entry name" value="Glycos_transf_2"/>
    <property type="match status" value="1"/>
</dbReference>
<dbReference type="RefSeq" id="WP_268247983.1">
    <property type="nucleotide sequence ID" value="NZ_BMYM01000001.1"/>
</dbReference>
<dbReference type="EMBL" id="BMYM01000001">
    <property type="protein sequence ID" value="GHD31938.1"/>
    <property type="molecule type" value="Genomic_DNA"/>
</dbReference>
<organism evidence="2 3">
    <name type="scientific">Parahalioglobus pacificus</name>
    <dbReference type="NCBI Taxonomy" id="930806"/>
    <lineage>
        <taxon>Bacteria</taxon>
        <taxon>Pseudomonadati</taxon>
        <taxon>Pseudomonadota</taxon>
        <taxon>Gammaproteobacteria</taxon>
        <taxon>Cellvibrionales</taxon>
        <taxon>Halieaceae</taxon>
        <taxon>Parahalioglobus</taxon>
    </lineage>
</organism>
<reference evidence="2" key="2">
    <citation type="submission" date="2020-09" db="EMBL/GenBank/DDBJ databases">
        <authorList>
            <person name="Sun Q."/>
            <person name="Kim S."/>
        </authorList>
    </citation>
    <scope>NUCLEOTIDE SEQUENCE</scope>
    <source>
        <strain evidence="2">KCTC 23430</strain>
    </source>
</reference>
<accession>A0A918XH75</accession>
<dbReference type="AlphaFoldDB" id="A0A918XH75"/>
<dbReference type="Gene3D" id="3.90.550.10">
    <property type="entry name" value="Spore Coat Polysaccharide Biosynthesis Protein SpsA, Chain A"/>
    <property type="match status" value="1"/>
</dbReference>
<dbReference type="SUPFAM" id="SSF53448">
    <property type="entry name" value="Nucleotide-diphospho-sugar transferases"/>
    <property type="match status" value="1"/>
</dbReference>
<comment type="caution">
    <text evidence="2">The sequence shown here is derived from an EMBL/GenBank/DDBJ whole genome shotgun (WGS) entry which is preliminary data.</text>
</comment>
<dbReference type="Proteomes" id="UP000644693">
    <property type="component" value="Unassembled WGS sequence"/>
</dbReference>
<gene>
    <name evidence="2" type="ORF">GCM10007053_15520</name>
</gene>
<dbReference type="CDD" id="cd00761">
    <property type="entry name" value="Glyco_tranf_GTA_type"/>
    <property type="match status" value="1"/>
</dbReference>
<name>A0A918XH75_9GAMM</name>
<reference evidence="2" key="1">
    <citation type="journal article" date="2014" name="Int. J. Syst. Evol. Microbiol.">
        <title>Complete genome sequence of Corynebacterium casei LMG S-19264T (=DSM 44701T), isolated from a smear-ripened cheese.</title>
        <authorList>
            <consortium name="US DOE Joint Genome Institute (JGI-PGF)"/>
            <person name="Walter F."/>
            <person name="Albersmeier A."/>
            <person name="Kalinowski J."/>
            <person name="Ruckert C."/>
        </authorList>
    </citation>
    <scope>NUCLEOTIDE SEQUENCE</scope>
    <source>
        <strain evidence="2">KCTC 23430</strain>
    </source>
</reference>
<evidence type="ECO:0000313" key="2">
    <source>
        <dbReference type="EMBL" id="GHD31938.1"/>
    </source>
</evidence>
<dbReference type="InterPro" id="IPR029044">
    <property type="entry name" value="Nucleotide-diphossugar_trans"/>
</dbReference>
<feature type="domain" description="Glycosyltransferase 2-like" evidence="1">
    <location>
        <begin position="14"/>
        <end position="135"/>
    </location>
</feature>
<evidence type="ECO:0000313" key="3">
    <source>
        <dbReference type="Proteomes" id="UP000644693"/>
    </source>
</evidence>
<keyword evidence="3" id="KW-1185">Reference proteome</keyword>